<dbReference type="InterPro" id="IPR003583">
    <property type="entry name" value="Hlx-hairpin-Hlx_DNA-bd_motif"/>
</dbReference>
<dbReference type="GO" id="GO:0009379">
    <property type="term" value="C:Holliday junction helicase complex"/>
    <property type="evidence" value="ECO:0007669"/>
    <property type="project" value="InterPro"/>
</dbReference>
<proteinExistence type="inferred from homology"/>
<keyword evidence="4 6" id="KW-0233">DNA recombination</keyword>
<dbReference type="InterPro" id="IPR013849">
    <property type="entry name" value="DNA_helicase_Holl-junc_RuvA_I"/>
</dbReference>
<dbReference type="Gene3D" id="1.10.150.20">
    <property type="entry name" value="5' to 3' exonuclease, C-terminal subdomain"/>
    <property type="match status" value="1"/>
</dbReference>
<dbReference type="STRING" id="1802280.A3B37_01160"/>
<accession>A0A1G2LC62</accession>
<dbReference type="Pfam" id="PF14520">
    <property type="entry name" value="HHH_5"/>
    <property type="match status" value="1"/>
</dbReference>
<keyword evidence="8" id="KW-0347">Helicase</keyword>
<dbReference type="GO" id="GO:0006281">
    <property type="term" value="P:DNA repair"/>
    <property type="evidence" value="ECO:0007669"/>
    <property type="project" value="UniProtKB-UniRule"/>
</dbReference>
<dbReference type="NCBIfam" id="TIGR00084">
    <property type="entry name" value="ruvA"/>
    <property type="match status" value="1"/>
</dbReference>
<dbReference type="GO" id="GO:0005524">
    <property type="term" value="F:ATP binding"/>
    <property type="evidence" value="ECO:0007669"/>
    <property type="project" value="InterPro"/>
</dbReference>
<evidence type="ECO:0000313" key="8">
    <source>
        <dbReference type="EMBL" id="OHA09134.1"/>
    </source>
</evidence>
<keyword evidence="3 6" id="KW-0238">DNA-binding</keyword>
<evidence type="ECO:0000256" key="3">
    <source>
        <dbReference type="ARBA" id="ARBA00023125"/>
    </source>
</evidence>
<dbReference type="EMBL" id="MHQS01000006">
    <property type="protein sequence ID" value="OHA09134.1"/>
    <property type="molecule type" value="Genomic_DNA"/>
</dbReference>
<comment type="caution">
    <text evidence="8">The sequence shown here is derived from an EMBL/GenBank/DDBJ whole genome shotgun (WGS) entry which is preliminary data.</text>
</comment>
<dbReference type="InterPro" id="IPR036267">
    <property type="entry name" value="RuvA_C_sf"/>
</dbReference>
<evidence type="ECO:0000256" key="2">
    <source>
        <dbReference type="ARBA" id="ARBA00022763"/>
    </source>
</evidence>
<comment type="subcellular location">
    <subcellularLocation>
        <location evidence="6">Cytoplasm</location>
    </subcellularLocation>
</comment>
<dbReference type="Proteomes" id="UP000176705">
    <property type="component" value="Unassembled WGS sequence"/>
</dbReference>
<name>A0A1G2LC62_9BACT</name>
<evidence type="ECO:0000256" key="1">
    <source>
        <dbReference type="ARBA" id="ARBA00022490"/>
    </source>
</evidence>
<sequence>MIVAVEGTVEFKGERFVMVRTGSGVSYRVFASPDTLRKIPPKGQEIKLWTHLYQREDTQELYGFPHFAELEFFELLIQIPGIGPKSGLGIMAVAPLDTLKQAIAAGDTSYLTKVSGIGRKTAEKVILELREKMAGRGVTAVGVPELREASDALDALMTLGYTQAEAREAISAVPREIRGASERVKAALQRLGRRPE</sequence>
<comment type="similarity">
    <text evidence="6">Belongs to the RuvA family.</text>
</comment>
<dbReference type="Gene3D" id="2.40.50.140">
    <property type="entry name" value="Nucleic acid-binding proteins"/>
    <property type="match status" value="1"/>
</dbReference>
<dbReference type="SUPFAM" id="SSF50249">
    <property type="entry name" value="Nucleic acid-binding proteins"/>
    <property type="match status" value="1"/>
</dbReference>
<keyword evidence="8" id="KW-0547">Nucleotide-binding</keyword>
<dbReference type="SUPFAM" id="SSF46929">
    <property type="entry name" value="DNA helicase RuvA subunit, C-terminal domain"/>
    <property type="match status" value="1"/>
</dbReference>
<dbReference type="InterPro" id="IPR012340">
    <property type="entry name" value="NA-bd_OB-fold"/>
</dbReference>
<comment type="function">
    <text evidence="6">The RuvA-RuvB-RuvC complex processes Holliday junction (HJ) DNA during genetic recombination and DNA repair, while the RuvA-RuvB complex plays an important role in the rescue of blocked DNA replication forks via replication fork reversal (RFR). RuvA specifically binds to HJ cruciform DNA, conferring on it an open structure. The RuvB hexamer acts as an ATP-dependent pump, pulling dsDNA into and through the RuvAB complex. HJ branch migration allows RuvC to scan DNA until it finds its consensus sequence, where it cleaves and resolves the cruciform DNA.</text>
</comment>
<dbReference type="InterPro" id="IPR010994">
    <property type="entry name" value="RuvA_2-like"/>
</dbReference>
<feature type="domain" description="Helix-hairpin-helix DNA-binding motif class 1" evidence="7">
    <location>
        <begin position="109"/>
        <end position="128"/>
    </location>
</feature>
<feature type="domain" description="Helix-hairpin-helix DNA-binding motif class 1" evidence="7">
    <location>
        <begin position="74"/>
        <end position="93"/>
    </location>
</feature>
<dbReference type="HAMAP" id="MF_00031">
    <property type="entry name" value="DNA_HJ_migration_RuvA"/>
    <property type="match status" value="1"/>
</dbReference>
<dbReference type="InterPro" id="IPR011114">
    <property type="entry name" value="RuvA_C"/>
</dbReference>
<gene>
    <name evidence="6" type="primary">ruvA</name>
    <name evidence="8" type="ORF">A3B37_01160</name>
</gene>
<organism evidence="8 9">
    <name type="scientific">Candidatus Sungbacteria bacterium RIFCSPLOWO2_01_FULL_59_16</name>
    <dbReference type="NCBI Taxonomy" id="1802280"/>
    <lineage>
        <taxon>Bacteria</taxon>
        <taxon>Candidatus Sungiibacteriota</taxon>
    </lineage>
</organism>
<comment type="subunit">
    <text evidence="6">Homotetramer. Forms an RuvA(8)-RuvB(12)-Holliday junction (HJ) complex. HJ DNA is sandwiched between 2 RuvA tetramers; dsDNA enters through RuvA and exits via RuvB. An RuvB hexamer assembles on each DNA strand where it exits the tetramer. Each RuvB hexamer is contacted by two RuvA subunits (via domain III) on 2 adjacent RuvB subunits; this complex drives branch migration. In the full resolvosome a probable DNA-RuvA(4)-RuvB(12)-RuvC(2) complex forms which resolves the HJ.</text>
</comment>
<comment type="caution">
    <text evidence="6">Lacks conserved residue(s) required for the propagation of feature annotation.</text>
</comment>
<keyword evidence="5 6" id="KW-0234">DNA repair</keyword>
<evidence type="ECO:0000313" key="9">
    <source>
        <dbReference type="Proteomes" id="UP000176705"/>
    </source>
</evidence>
<dbReference type="GO" id="GO:0005737">
    <property type="term" value="C:cytoplasm"/>
    <property type="evidence" value="ECO:0007669"/>
    <property type="project" value="UniProtKB-SubCell"/>
</dbReference>
<dbReference type="GO" id="GO:0009378">
    <property type="term" value="F:four-way junction helicase activity"/>
    <property type="evidence" value="ECO:0007669"/>
    <property type="project" value="InterPro"/>
</dbReference>
<keyword evidence="8" id="KW-0067">ATP-binding</keyword>
<dbReference type="Gene3D" id="1.10.8.10">
    <property type="entry name" value="DNA helicase RuvA subunit, C-terminal domain"/>
    <property type="match status" value="1"/>
</dbReference>
<keyword evidence="8" id="KW-0378">Hydrolase</keyword>
<dbReference type="InterPro" id="IPR000085">
    <property type="entry name" value="RuvA"/>
</dbReference>
<dbReference type="SMART" id="SM00278">
    <property type="entry name" value="HhH1"/>
    <property type="match status" value="2"/>
</dbReference>
<dbReference type="GO" id="GO:0000400">
    <property type="term" value="F:four-way junction DNA binding"/>
    <property type="evidence" value="ECO:0007669"/>
    <property type="project" value="UniProtKB-UniRule"/>
</dbReference>
<keyword evidence="1 6" id="KW-0963">Cytoplasm</keyword>
<dbReference type="Pfam" id="PF07499">
    <property type="entry name" value="RuvA_C"/>
    <property type="match status" value="1"/>
</dbReference>
<dbReference type="GO" id="GO:0006310">
    <property type="term" value="P:DNA recombination"/>
    <property type="evidence" value="ECO:0007669"/>
    <property type="project" value="UniProtKB-UniRule"/>
</dbReference>
<dbReference type="GO" id="GO:0048476">
    <property type="term" value="C:Holliday junction resolvase complex"/>
    <property type="evidence" value="ECO:0007669"/>
    <property type="project" value="UniProtKB-UniRule"/>
</dbReference>
<keyword evidence="2 6" id="KW-0227">DNA damage</keyword>
<dbReference type="CDD" id="cd14332">
    <property type="entry name" value="UBA_RuvA_C"/>
    <property type="match status" value="1"/>
</dbReference>
<feature type="region of interest" description="Domain III" evidence="6">
    <location>
        <begin position="151"/>
        <end position="196"/>
    </location>
</feature>
<dbReference type="AlphaFoldDB" id="A0A1G2LC62"/>
<evidence type="ECO:0000256" key="6">
    <source>
        <dbReference type="HAMAP-Rule" id="MF_00031"/>
    </source>
</evidence>
<dbReference type="Pfam" id="PF01330">
    <property type="entry name" value="RuvA_N"/>
    <property type="match status" value="1"/>
</dbReference>
<dbReference type="SUPFAM" id="SSF47781">
    <property type="entry name" value="RuvA domain 2-like"/>
    <property type="match status" value="1"/>
</dbReference>
<evidence type="ECO:0000259" key="7">
    <source>
        <dbReference type="SMART" id="SM00278"/>
    </source>
</evidence>
<evidence type="ECO:0000256" key="5">
    <source>
        <dbReference type="ARBA" id="ARBA00023204"/>
    </source>
</evidence>
<protein>
    <recommendedName>
        <fullName evidence="6">Holliday junction branch migration complex subunit RuvA</fullName>
    </recommendedName>
</protein>
<comment type="domain">
    <text evidence="6">Has three domains with a flexible linker between the domains II and III and assumes an 'L' shape. Domain III is highly mobile and contacts RuvB.</text>
</comment>
<reference evidence="8 9" key="1">
    <citation type="journal article" date="2016" name="Nat. Commun.">
        <title>Thousands of microbial genomes shed light on interconnected biogeochemical processes in an aquifer system.</title>
        <authorList>
            <person name="Anantharaman K."/>
            <person name="Brown C.T."/>
            <person name="Hug L.A."/>
            <person name="Sharon I."/>
            <person name="Castelle C.J."/>
            <person name="Probst A.J."/>
            <person name="Thomas B.C."/>
            <person name="Singh A."/>
            <person name="Wilkins M.J."/>
            <person name="Karaoz U."/>
            <person name="Brodie E.L."/>
            <person name="Williams K.H."/>
            <person name="Hubbard S.S."/>
            <person name="Banfield J.F."/>
        </authorList>
    </citation>
    <scope>NUCLEOTIDE SEQUENCE [LARGE SCALE GENOMIC DNA]</scope>
</reference>
<evidence type="ECO:0000256" key="4">
    <source>
        <dbReference type="ARBA" id="ARBA00023172"/>
    </source>
</evidence>